<name>A0ABP1GH42_9CHLO</name>
<evidence type="ECO:0000313" key="2">
    <source>
        <dbReference type="EMBL" id="CAL5229884.1"/>
    </source>
</evidence>
<proteinExistence type="predicted"/>
<dbReference type="PANTHER" id="PTHR12775">
    <property type="entry name" value="PROTEIN C20ORF43 HOMOLOG"/>
    <property type="match status" value="1"/>
</dbReference>
<feature type="compositionally biased region" description="Low complexity" evidence="1">
    <location>
        <begin position="273"/>
        <end position="286"/>
    </location>
</feature>
<feature type="region of interest" description="Disordered" evidence="1">
    <location>
        <begin position="273"/>
        <end position="294"/>
    </location>
</feature>
<evidence type="ECO:0000313" key="3">
    <source>
        <dbReference type="Proteomes" id="UP001497392"/>
    </source>
</evidence>
<dbReference type="InterPro" id="IPR027799">
    <property type="entry name" value="Rtf2_RING-finger"/>
</dbReference>
<accession>A0ABP1GH42</accession>
<feature type="region of interest" description="Disordered" evidence="1">
    <location>
        <begin position="332"/>
        <end position="351"/>
    </location>
</feature>
<dbReference type="PANTHER" id="PTHR12775:SF2">
    <property type="entry name" value="REPLICATION TERMINATION FACTOR 2"/>
    <property type="match status" value="1"/>
</dbReference>
<keyword evidence="3" id="KW-1185">Reference proteome</keyword>
<dbReference type="Pfam" id="PF04641">
    <property type="entry name" value="Rtf2"/>
    <property type="match status" value="1"/>
</dbReference>
<gene>
    <name evidence="2" type="primary">g13298</name>
    <name evidence="2" type="ORF">VP750_LOCUS11790</name>
</gene>
<dbReference type="EMBL" id="CAXHTA020000021">
    <property type="protein sequence ID" value="CAL5229884.1"/>
    <property type="molecule type" value="Genomic_DNA"/>
</dbReference>
<reference evidence="2 3" key="1">
    <citation type="submission" date="2024-06" db="EMBL/GenBank/DDBJ databases">
        <authorList>
            <person name="Kraege A."/>
            <person name="Thomma B."/>
        </authorList>
    </citation>
    <scope>NUCLEOTIDE SEQUENCE [LARGE SCALE GENOMIC DNA]</scope>
</reference>
<protein>
    <submittedName>
        <fullName evidence="2">G13298 protein</fullName>
    </submittedName>
</protein>
<organism evidence="2 3">
    <name type="scientific">Coccomyxa viridis</name>
    <dbReference type="NCBI Taxonomy" id="1274662"/>
    <lineage>
        <taxon>Eukaryota</taxon>
        <taxon>Viridiplantae</taxon>
        <taxon>Chlorophyta</taxon>
        <taxon>core chlorophytes</taxon>
        <taxon>Trebouxiophyceae</taxon>
        <taxon>Trebouxiophyceae incertae sedis</taxon>
        <taxon>Coccomyxaceae</taxon>
        <taxon>Coccomyxa</taxon>
    </lineage>
</organism>
<evidence type="ECO:0000256" key="1">
    <source>
        <dbReference type="SAM" id="MobiDB-lite"/>
    </source>
</evidence>
<sequence>MLRCQGASTSAPDVSVTYRGRPCGAQSSLSDLGVVSGSTLDIALRLRGGGGDGGATGAESRISYLEMYASKKPDKVNPEEAKLAQWTTCRLSGDRLSRPVCTDELGFLYNKSAVVAGLVAKSLPPKLAHITSLKHLTELRLEDNKEARSKNGATAGDFQLANSADFACPLTGLPMNGRYRFSVLRSTGHVLSEKALKEIPSAVEEVVGTKWAPEDLMPLNGTPAEVQELRERMMQLRAAGKVKKDKKKGAKISAAAVEAAIASAAADALPNSSNGAANGAHNPNNGTASDKKRAAADMQLVDEKAQAKKFKATELAPSKANKAVWSSIFLSSRPEEKETYGCRALSSRGWA</sequence>
<dbReference type="InterPro" id="IPR006735">
    <property type="entry name" value="Rtf2"/>
</dbReference>
<comment type="caution">
    <text evidence="2">The sequence shown here is derived from an EMBL/GenBank/DDBJ whole genome shotgun (WGS) entry which is preliminary data.</text>
</comment>
<dbReference type="Proteomes" id="UP001497392">
    <property type="component" value="Unassembled WGS sequence"/>
</dbReference>
<dbReference type="CDD" id="cd16653">
    <property type="entry name" value="RING-like_Rtf2"/>
    <property type="match status" value="1"/>
</dbReference>